<evidence type="ECO:0000256" key="1">
    <source>
        <dbReference type="ARBA" id="ARBA00004141"/>
    </source>
</evidence>
<evidence type="ECO:0000313" key="8">
    <source>
        <dbReference type="Proteomes" id="UP000051645"/>
    </source>
</evidence>
<dbReference type="Pfam" id="PF02674">
    <property type="entry name" value="Colicin_V"/>
    <property type="match status" value="1"/>
</dbReference>
<dbReference type="InterPro" id="IPR003825">
    <property type="entry name" value="Colicin-V_CvpA"/>
</dbReference>
<dbReference type="Proteomes" id="UP000051751">
    <property type="component" value="Unassembled WGS sequence"/>
</dbReference>
<dbReference type="PANTHER" id="PTHR37306">
    <property type="entry name" value="COLICIN V PRODUCTION PROTEIN"/>
    <property type="match status" value="1"/>
</dbReference>
<evidence type="ECO:0000313" key="7">
    <source>
        <dbReference type="EMBL" id="KRN31346.1"/>
    </source>
</evidence>
<dbReference type="GO" id="GO:0009403">
    <property type="term" value="P:toxin biosynthetic process"/>
    <property type="evidence" value="ECO:0007669"/>
    <property type="project" value="InterPro"/>
</dbReference>
<dbReference type="EMBL" id="JQAT01000008">
    <property type="protein sequence ID" value="KRN27457.1"/>
    <property type="molecule type" value="Genomic_DNA"/>
</dbReference>
<proteinExistence type="predicted"/>
<sequence>MLDLLIIILLLYAIYAGARRGIALQLVYTIGYLLSFGLARLFFRQLGPSLELWIPYPSATLASDFTFFSSKVGLTLDKSFYAGIAFLMILFAGWLVTRFVAIFFHQLTYVPFKKHINHIGGGLLGFLVVYCGITLVLSLLAVIPITAIQSLLAHSFLAGLMIQHTPILSHQIWTWWLLK</sequence>
<keyword evidence="2 5" id="KW-0812">Transmembrane</keyword>
<dbReference type="RefSeq" id="WP_057769557.1">
    <property type="nucleotide sequence ID" value="NZ_JQAT01000008.1"/>
</dbReference>
<dbReference type="Proteomes" id="UP000051645">
    <property type="component" value="Unassembled WGS sequence"/>
</dbReference>
<gene>
    <name evidence="6" type="ORF">IV38_GL002109</name>
    <name evidence="7" type="ORF">IV40_GL001341</name>
</gene>
<feature type="transmembrane region" description="Helical" evidence="5">
    <location>
        <begin position="124"/>
        <end position="145"/>
    </location>
</feature>
<keyword evidence="4 5" id="KW-0472">Membrane</keyword>
<keyword evidence="3 5" id="KW-1133">Transmembrane helix</keyword>
<evidence type="ECO:0000256" key="2">
    <source>
        <dbReference type="ARBA" id="ARBA00022692"/>
    </source>
</evidence>
<dbReference type="GO" id="GO:0016020">
    <property type="term" value="C:membrane"/>
    <property type="evidence" value="ECO:0007669"/>
    <property type="project" value="UniProtKB-SubCell"/>
</dbReference>
<feature type="transmembrane region" description="Helical" evidence="5">
    <location>
        <begin position="80"/>
        <end position="104"/>
    </location>
</feature>
<keyword evidence="8" id="KW-1185">Reference proteome</keyword>
<accession>A0A0R2FFS4</accession>
<dbReference type="PATRIC" id="fig|81857.3.peg.2159"/>
<evidence type="ECO:0000256" key="4">
    <source>
        <dbReference type="ARBA" id="ARBA00023136"/>
    </source>
</evidence>
<dbReference type="PANTHER" id="PTHR37306:SF1">
    <property type="entry name" value="COLICIN V PRODUCTION PROTEIN"/>
    <property type="match status" value="1"/>
</dbReference>
<organism evidence="6 9">
    <name type="scientific">Lactobacillus selangorensis</name>
    <dbReference type="NCBI Taxonomy" id="81857"/>
    <lineage>
        <taxon>Bacteria</taxon>
        <taxon>Bacillati</taxon>
        <taxon>Bacillota</taxon>
        <taxon>Bacilli</taxon>
        <taxon>Lactobacillales</taxon>
        <taxon>Lactobacillaceae</taxon>
        <taxon>Lactobacillus</taxon>
    </lineage>
</organism>
<comment type="caution">
    <text evidence="6">The sequence shown here is derived from an EMBL/GenBank/DDBJ whole genome shotgun (WGS) entry which is preliminary data.</text>
</comment>
<name>A0A0R2FFS4_9LACO</name>
<evidence type="ECO:0000256" key="5">
    <source>
        <dbReference type="SAM" id="Phobius"/>
    </source>
</evidence>
<dbReference type="AlphaFoldDB" id="A0A0R2FFS4"/>
<evidence type="ECO:0000313" key="6">
    <source>
        <dbReference type="EMBL" id="KRN27457.1"/>
    </source>
</evidence>
<comment type="subcellular location">
    <subcellularLocation>
        <location evidence="1">Membrane</location>
        <topology evidence="1">Multi-pass membrane protein</topology>
    </subcellularLocation>
</comment>
<dbReference type="OrthoDB" id="1809613at2"/>
<dbReference type="STRING" id="81857.IV38_GL002109"/>
<evidence type="ECO:0000313" key="9">
    <source>
        <dbReference type="Proteomes" id="UP000051751"/>
    </source>
</evidence>
<evidence type="ECO:0000256" key="3">
    <source>
        <dbReference type="ARBA" id="ARBA00022989"/>
    </source>
</evidence>
<reference evidence="8 9" key="1">
    <citation type="journal article" date="2015" name="Genome Announc.">
        <title>Expanding the biotechnology potential of lactobacilli through comparative genomics of 213 strains and associated genera.</title>
        <authorList>
            <person name="Sun Z."/>
            <person name="Harris H.M."/>
            <person name="McCann A."/>
            <person name="Guo C."/>
            <person name="Argimon S."/>
            <person name="Zhang W."/>
            <person name="Yang X."/>
            <person name="Jeffery I.B."/>
            <person name="Cooney J.C."/>
            <person name="Kagawa T.F."/>
            <person name="Liu W."/>
            <person name="Song Y."/>
            <person name="Salvetti E."/>
            <person name="Wrobel A."/>
            <person name="Rasinkangas P."/>
            <person name="Parkhill J."/>
            <person name="Rea M.C."/>
            <person name="O'Sullivan O."/>
            <person name="Ritari J."/>
            <person name="Douillard F.P."/>
            <person name="Paul Ross R."/>
            <person name="Yang R."/>
            <person name="Briner A.E."/>
            <person name="Felis G.E."/>
            <person name="de Vos W.M."/>
            <person name="Barrangou R."/>
            <person name="Klaenhammer T.R."/>
            <person name="Caufield P.W."/>
            <person name="Cui Y."/>
            <person name="Zhang H."/>
            <person name="O'Toole P.W."/>
        </authorList>
    </citation>
    <scope>NUCLEOTIDE SEQUENCE [LARGE SCALE GENOMIC DNA]</scope>
    <source>
        <strain evidence="6 9">ATCC BAA-66</strain>
        <strain evidence="7 8">DSM 13344</strain>
    </source>
</reference>
<protein>
    <submittedName>
        <fullName evidence="6">Integral inner membrane protein</fullName>
    </submittedName>
</protein>
<dbReference type="EMBL" id="JQAZ01000004">
    <property type="protein sequence ID" value="KRN31346.1"/>
    <property type="molecule type" value="Genomic_DNA"/>
</dbReference>
<feature type="transmembrane region" description="Helical" evidence="5">
    <location>
        <begin position="26"/>
        <end position="43"/>
    </location>
</feature>